<organism evidence="18 21">
    <name type="scientific">Dendroctonus ponderosae</name>
    <name type="common">Mountain pine beetle</name>
    <dbReference type="NCBI Taxonomy" id="77166"/>
    <lineage>
        <taxon>Eukaryota</taxon>
        <taxon>Metazoa</taxon>
        <taxon>Ecdysozoa</taxon>
        <taxon>Arthropoda</taxon>
        <taxon>Hexapoda</taxon>
        <taxon>Insecta</taxon>
        <taxon>Pterygota</taxon>
        <taxon>Neoptera</taxon>
        <taxon>Endopterygota</taxon>
        <taxon>Coleoptera</taxon>
        <taxon>Polyphaga</taxon>
        <taxon>Cucujiformia</taxon>
        <taxon>Curculionidae</taxon>
        <taxon>Scolytinae</taxon>
        <taxon>Dendroctonus</taxon>
    </lineage>
</organism>
<evidence type="ECO:0000256" key="11">
    <source>
        <dbReference type="RuleBase" id="RU003822"/>
    </source>
</evidence>
<dbReference type="Gene3D" id="1.10.287.70">
    <property type="match status" value="1"/>
</dbReference>
<name>U4UML5_DENPD</name>
<evidence type="ECO:0000259" key="13">
    <source>
        <dbReference type="Pfam" id="PF01007"/>
    </source>
</evidence>
<dbReference type="Proteomes" id="UP000019118">
    <property type="component" value="Unassembled WGS sequence"/>
</dbReference>
<dbReference type="GO" id="GO:0034765">
    <property type="term" value="P:regulation of monoatomic ion transmembrane transport"/>
    <property type="evidence" value="ECO:0007669"/>
    <property type="project" value="TreeGrafter"/>
</dbReference>
<keyword evidence="4 11" id="KW-0812">Transmembrane</keyword>
<evidence type="ECO:0000313" key="15">
    <source>
        <dbReference type="EMBL" id="ERL83393.1"/>
    </source>
</evidence>
<evidence type="ECO:0008006" key="22">
    <source>
        <dbReference type="Google" id="ProtNLM"/>
    </source>
</evidence>
<feature type="domain" description="Potassium channel inwardly rectifying transmembrane" evidence="13">
    <location>
        <begin position="56"/>
        <end position="194"/>
    </location>
</feature>
<dbReference type="EMBL" id="KB631740">
    <property type="protein sequence ID" value="ERL85701.1"/>
    <property type="molecule type" value="Genomic_DNA"/>
</dbReference>
<evidence type="ECO:0000256" key="5">
    <source>
        <dbReference type="ARBA" id="ARBA00022882"/>
    </source>
</evidence>
<feature type="transmembrane region" description="Helical" evidence="12">
    <location>
        <begin position="164"/>
        <end position="188"/>
    </location>
</feature>
<evidence type="ECO:0000256" key="8">
    <source>
        <dbReference type="ARBA" id="ARBA00023065"/>
    </source>
</evidence>
<dbReference type="GO" id="GO:0005886">
    <property type="term" value="C:plasma membrane"/>
    <property type="evidence" value="ECO:0007669"/>
    <property type="project" value="TreeGrafter"/>
</dbReference>
<evidence type="ECO:0000313" key="16">
    <source>
        <dbReference type="EMBL" id="ERL83897.1"/>
    </source>
</evidence>
<evidence type="ECO:0000313" key="21">
    <source>
        <dbReference type="Proteomes" id="UP000030742"/>
    </source>
</evidence>
<dbReference type="EnsemblMetazoa" id="XM_019913403.1">
    <property type="protein sequence ID" value="XP_019768962.1"/>
    <property type="gene ID" value="LOC109543602"/>
</dbReference>
<protein>
    <recommendedName>
        <fullName evidence="22">Inward rectifier potassium channel C-terminal domain-containing protein</fullName>
    </recommendedName>
</protein>
<evidence type="ECO:0000313" key="18">
    <source>
        <dbReference type="EMBL" id="ERL91386.1"/>
    </source>
</evidence>
<dbReference type="EMBL" id="KB630106">
    <property type="protein sequence ID" value="ERL83393.1"/>
    <property type="molecule type" value="Genomic_DNA"/>
</dbReference>
<evidence type="ECO:0000259" key="14">
    <source>
        <dbReference type="Pfam" id="PF17655"/>
    </source>
</evidence>
<dbReference type="AlphaFoldDB" id="U4UML5"/>
<dbReference type="GO" id="GO:0005242">
    <property type="term" value="F:inward rectifier potassium channel activity"/>
    <property type="evidence" value="ECO:0007669"/>
    <property type="project" value="InterPro"/>
</dbReference>
<dbReference type="KEGG" id="dpa:109543602"/>
<dbReference type="OrthoDB" id="273257at2759"/>
<keyword evidence="5 11" id="KW-0851">Voltage-gated channel</keyword>
<keyword evidence="7 12" id="KW-1133">Transmembrane helix</keyword>
<gene>
    <name evidence="15" type="ORF">D910_00345</name>
    <name evidence="16" type="ORF">D910_01187</name>
    <name evidence="17" type="ORF">D910_03116</name>
    <name evidence="18" type="ORF">D910_08718</name>
</gene>
<evidence type="ECO:0000256" key="2">
    <source>
        <dbReference type="ARBA" id="ARBA00022448"/>
    </source>
</evidence>
<evidence type="ECO:0000256" key="3">
    <source>
        <dbReference type="ARBA" id="ARBA00022538"/>
    </source>
</evidence>
<evidence type="ECO:0000256" key="9">
    <source>
        <dbReference type="ARBA" id="ARBA00023136"/>
    </source>
</evidence>
<dbReference type="PANTHER" id="PTHR11767">
    <property type="entry name" value="INWARD RECTIFIER POTASSIUM CHANNEL"/>
    <property type="match status" value="1"/>
</dbReference>
<reference evidence="19" key="2">
    <citation type="submission" date="2024-08" db="UniProtKB">
        <authorList>
            <consortium name="EnsemblMetazoa"/>
        </authorList>
    </citation>
    <scope>IDENTIFICATION</scope>
</reference>
<sequence length="389" mass="44856">MSTEHNDLLKFLDAEQNDQVNFPVILKRSTSASRNDFLRRNTPLNRSQYKRDARVVCKSGRLLVYFKKIPQKSAQYAKDLWNTLINMQWRWLLLTVAAVNVVAYISCALLFYFDSWFSGDFDNEEGKLSCMVGISNMRHFFMLGIETITTIGYGYVRPSENCELYFVVLAFSTITTIFIDGAFISVVYAKLNKPKERNVHGHMFTKKAIVSLRDGHLCLIVRVNDKEGRHGINTNVCMYLIKDRMMLEGELIPNYMVELAIKPFGMLFWPVDVIHEIGPESPLWDISAKELMTTRLEIVVVVSGSSMKTGQSTRSQISYLNKEIMWGYQFSPCLEFNAPKREYLISKKLFQQTVPQEVPLCSGRVLRELQQQIKPDRQSLNLNQLHSKS</sequence>
<keyword evidence="2 11" id="KW-0813">Transport</keyword>
<evidence type="ECO:0000313" key="19">
    <source>
        <dbReference type="EnsemblMetazoa" id="XP_019768962.1"/>
    </source>
</evidence>
<evidence type="ECO:0000256" key="6">
    <source>
        <dbReference type="ARBA" id="ARBA00022958"/>
    </source>
</evidence>
<feature type="transmembrane region" description="Helical" evidence="12">
    <location>
        <begin position="91"/>
        <end position="113"/>
    </location>
</feature>
<dbReference type="InterPro" id="IPR014756">
    <property type="entry name" value="Ig_E-set"/>
</dbReference>
<dbReference type="InterPro" id="IPR016449">
    <property type="entry name" value="K_chnl_inward-rec_Kir"/>
</dbReference>
<keyword evidence="3 11" id="KW-0633">Potassium transport</keyword>
<reference evidence="20 21" key="1">
    <citation type="journal article" date="2013" name="Genome Biol.">
        <title>Draft genome of the mountain pine beetle, Dendroctonus ponderosae Hopkins, a major forest pest.</title>
        <authorList>
            <person name="Keeling C.I."/>
            <person name="Yuen M.M."/>
            <person name="Liao N.Y."/>
            <person name="Docking T.R."/>
            <person name="Chan S.K."/>
            <person name="Taylor G.A."/>
            <person name="Palmquist D.L."/>
            <person name="Jackman S.D."/>
            <person name="Nguyen A."/>
            <person name="Li M."/>
            <person name="Henderson H."/>
            <person name="Janes J.K."/>
            <person name="Zhao Y."/>
            <person name="Pandoh P."/>
            <person name="Moore R."/>
            <person name="Sperling F.A."/>
            <person name="Huber D.P."/>
            <person name="Birol I."/>
            <person name="Jones S.J."/>
            <person name="Bohlmann J."/>
        </authorList>
    </citation>
    <scope>NUCLEOTIDE SEQUENCE</scope>
</reference>
<dbReference type="EMBL" id="KB632281">
    <property type="protein sequence ID" value="ERL91386.1"/>
    <property type="molecule type" value="Genomic_DNA"/>
</dbReference>
<evidence type="ECO:0000256" key="7">
    <source>
        <dbReference type="ARBA" id="ARBA00022989"/>
    </source>
</evidence>
<evidence type="ECO:0000256" key="1">
    <source>
        <dbReference type="ARBA" id="ARBA00004141"/>
    </source>
</evidence>
<dbReference type="SUPFAM" id="SSF81324">
    <property type="entry name" value="Voltage-gated potassium channels"/>
    <property type="match status" value="1"/>
</dbReference>
<dbReference type="EMBL" id="KB630834">
    <property type="protein sequence ID" value="ERL83897.1"/>
    <property type="molecule type" value="Genomic_DNA"/>
</dbReference>
<dbReference type="Proteomes" id="UP000030742">
    <property type="component" value="Unassembled WGS sequence"/>
</dbReference>
<keyword evidence="8 11" id="KW-0406">Ion transport</keyword>
<dbReference type="Pfam" id="PF17655">
    <property type="entry name" value="IRK_C"/>
    <property type="match status" value="1"/>
</dbReference>
<dbReference type="InterPro" id="IPR040445">
    <property type="entry name" value="Kir_TM"/>
</dbReference>
<dbReference type="PANTHER" id="PTHR11767:SF113">
    <property type="entry name" value="INWARDLY RECTIFYING POTASSIUM CHANNEL 2, ISOFORM D"/>
    <property type="match status" value="1"/>
</dbReference>
<accession>U4UML5</accession>
<comment type="subcellular location">
    <subcellularLocation>
        <location evidence="1 11">Membrane</location>
        <topology evidence="1 11">Multi-pass membrane protein</topology>
    </subcellularLocation>
</comment>
<dbReference type="GO" id="GO:1990573">
    <property type="term" value="P:potassium ion import across plasma membrane"/>
    <property type="evidence" value="ECO:0007669"/>
    <property type="project" value="TreeGrafter"/>
</dbReference>
<proteinExistence type="inferred from homology"/>
<evidence type="ECO:0000256" key="12">
    <source>
        <dbReference type="SAM" id="Phobius"/>
    </source>
</evidence>
<dbReference type="Pfam" id="PF01007">
    <property type="entry name" value="IRK"/>
    <property type="match status" value="1"/>
</dbReference>
<dbReference type="PRINTS" id="PR01320">
    <property type="entry name" value="KIRCHANNEL"/>
</dbReference>
<dbReference type="InterPro" id="IPR041647">
    <property type="entry name" value="IRK_C"/>
</dbReference>
<feature type="domain" description="Inward rectifier potassium channel C-terminal" evidence="14">
    <location>
        <begin position="203"/>
        <end position="369"/>
    </location>
</feature>
<evidence type="ECO:0000256" key="10">
    <source>
        <dbReference type="ARBA" id="ARBA00023303"/>
    </source>
</evidence>
<keyword evidence="20" id="KW-1185">Reference proteome</keyword>
<evidence type="ECO:0000313" key="17">
    <source>
        <dbReference type="EMBL" id="ERL85701.1"/>
    </source>
</evidence>
<keyword evidence="10 11" id="KW-0407">Ion channel</keyword>
<comment type="similarity">
    <text evidence="11">Belongs to the inward rectifier-type potassium channel (TC 1.A.2.1) family.</text>
</comment>
<dbReference type="SUPFAM" id="SSF81296">
    <property type="entry name" value="E set domains"/>
    <property type="match status" value="1"/>
</dbReference>
<dbReference type="GO" id="GO:0034702">
    <property type="term" value="C:monoatomic ion channel complex"/>
    <property type="evidence" value="ECO:0007669"/>
    <property type="project" value="UniProtKB-KW"/>
</dbReference>
<dbReference type="Gene3D" id="2.60.40.1400">
    <property type="entry name" value="G protein-activated inward rectifier potassium channel 1"/>
    <property type="match status" value="1"/>
</dbReference>
<keyword evidence="9 12" id="KW-0472">Membrane</keyword>
<dbReference type="InterPro" id="IPR013518">
    <property type="entry name" value="K_chnl_inward-rec_Kir_cyto"/>
</dbReference>
<keyword evidence="6 11" id="KW-0630">Potassium</keyword>
<evidence type="ECO:0000313" key="20">
    <source>
        <dbReference type="Proteomes" id="UP000019118"/>
    </source>
</evidence>
<evidence type="ECO:0000256" key="4">
    <source>
        <dbReference type="ARBA" id="ARBA00022692"/>
    </source>
</evidence>